<dbReference type="Proteomes" id="UP000272635">
    <property type="component" value="Unassembled WGS sequence"/>
</dbReference>
<protein>
    <submittedName>
        <fullName evidence="3">Uncharacterized protein</fullName>
    </submittedName>
</protein>
<organism evidence="3 4">
    <name type="scientific">Streptococcus cristatus</name>
    <dbReference type="NCBI Taxonomy" id="45634"/>
    <lineage>
        <taxon>Bacteria</taxon>
        <taxon>Bacillati</taxon>
        <taxon>Bacillota</taxon>
        <taxon>Bacilli</taxon>
        <taxon>Lactobacillales</taxon>
        <taxon>Streptococcaceae</taxon>
        <taxon>Streptococcus</taxon>
    </lineage>
</organism>
<keyword evidence="1" id="KW-0175">Coiled coil</keyword>
<comment type="caution">
    <text evidence="3">The sequence shown here is derived from an EMBL/GenBank/DDBJ whole genome shotgun (WGS) entry which is preliminary data.</text>
</comment>
<reference evidence="3 4" key="1">
    <citation type="submission" date="2018-11" db="EMBL/GenBank/DDBJ databases">
        <title>Species Designations Belie Phenotypic and Genotypic Heterogeneity in Oral Streptococci.</title>
        <authorList>
            <person name="Velsko I."/>
        </authorList>
    </citation>
    <scope>NUCLEOTIDE SEQUENCE [LARGE SCALE GENOMIC DNA]</scope>
    <source>
        <strain evidence="3 4">BCC41</strain>
    </source>
</reference>
<proteinExistence type="predicted"/>
<dbReference type="AlphaFoldDB" id="A0A428GNL6"/>
<keyword evidence="2" id="KW-0812">Transmembrane</keyword>
<evidence type="ECO:0000256" key="2">
    <source>
        <dbReference type="SAM" id="Phobius"/>
    </source>
</evidence>
<evidence type="ECO:0000313" key="4">
    <source>
        <dbReference type="Proteomes" id="UP000272635"/>
    </source>
</evidence>
<sequence>MTPEMFDKLIKAIDSTDWISNWIQIGLGIFSILIPIIYATWISKKDTKEIDERQQKLEIIQNSIANNILELTGQQNQLSDTQKKVEESLRELKAIAQQSRKSNLIKLQNDFPIFFRALDDFEWEYSKLSKTISDFNTKKKMSSDVKDEVGEIFIAMEDLIEAEINHLNNSEIPPIILGSFNKLLRSINSSSKYYLTNFDDIQCTNFIFDEFSRIKIAREELLMFLNV</sequence>
<name>A0A428GNL6_STRCR</name>
<gene>
    <name evidence="3" type="ORF">D8791_04485</name>
</gene>
<evidence type="ECO:0000256" key="1">
    <source>
        <dbReference type="SAM" id="Coils"/>
    </source>
</evidence>
<feature type="transmembrane region" description="Helical" evidence="2">
    <location>
        <begin position="22"/>
        <end position="43"/>
    </location>
</feature>
<feature type="coiled-coil region" evidence="1">
    <location>
        <begin position="71"/>
        <end position="98"/>
    </location>
</feature>
<evidence type="ECO:0000313" key="3">
    <source>
        <dbReference type="EMBL" id="RSJ82855.1"/>
    </source>
</evidence>
<dbReference type="RefSeq" id="WP_125446468.1">
    <property type="nucleotide sequence ID" value="NZ_RJPT01000003.1"/>
</dbReference>
<dbReference type="EMBL" id="RJPT01000003">
    <property type="protein sequence ID" value="RSJ82855.1"/>
    <property type="molecule type" value="Genomic_DNA"/>
</dbReference>
<keyword evidence="2" id="KW-1133">Transmembrane helix</keyword>
<accession>A0A428GNL6</accession>
<keyword evidence="2" id="KW-0472">Membrane</keyword>